<evidence type="ECO:0000256" key="3">
    <source>
        <dbReference type="ARBA" id="ARBA00022679"/>
    </source>
</evidence>
<dbReference type="SUPFAM" id="SSF57850">
    <property type="entry name" value="RING/U-box"/>
    <property type="match status" value="2"/>
</dbReference>
<evidence type="ECO:0000256" key="6">
    <source>
        <dbReference type="ARBA" id="ARBA00022771"/>
    </source>
</evidence>
<dbReference type="CDD" id="cd22584">
    <property type="entry name" value="Rcat_RBR_unk"/>
    <property type="match status" value="1"/>
</dbReference>
<dbReference type="GeneID" id="36552435"/>
<dbReference type="Gene3D" id="3.30.40.10">
    <property type="entry name" value="Zinc/RING finger domain, C3HC4 (zinc finger)"/>
    <property type="match status" value="1"/>
</dbReference>
<dbReference type="InterPro" id="IPR031127">
    <property type="entry name" value="E3_UB_ligase_RBR"/>
</dbReference>
<sequence>MSLVDQARSARGRALEIKPPSDSGLHTQPKKPEEPTQNPKPEVQCCVCYEKVSQKKIVRLNCYDTWCTGCIKALFLKAATDQSLFPPKCCRKEIPIHTIKSTLTAKELKTYEDAKIEYTTPKKIYCSNKSCAKFIPPGNIVLGDQADCQACRSRTCAVCQNPAHKGHCPKDPSLSDTLKLADRRGWKRCYSCARIVERSAGCSHITCVCGAHFCYACGSKWATCHCSKYWAY</sequence>
<evidence type="ECO:0000256" key="1">
    <source>
        <dbReference type="ARBA" id="ARBA00001798"/>
    </source>
</evidence>
<keyword evidence="7" id="KW-0833">Ubl conjugation pathway</keyword>
<comment type="catalytic activity">
    <reaction evidence="1">
        <text>[E2 ubiquitin-conjugating enzyme]-S-ubiquitinyl-L-cysteine + [acceptor protein]-L-lysine = [E2 ubiquitin-conjugating enzyme]-L-cysteine + [acceptor protein]-N(6)-ubiquitinyl-L-lysine.</text>
        <dbReference type="EC" id="2.3.2.31"/>
    </reaction>
</comment>
<dbReference type="AlphaFoldDB" id="A0A2I2FWA0"/>
<dbReference type="GO" id="GO:0016567">
    <property type="term" value="P:protein ubiquitination"/>
    <property type="evidence" value="ECO:0007669"/>
    <property type="project" value="InterPro"/>
</dbReference>
<evidence type="ECO:0000256" key="4">
    <source>
        <dbReference type="ARBA" id="ARBA00022723"/>
    </source>
</evidence>
<organism evidence="11 12">
    <name type="scientific">Aspergillus steynii IBT 23096</name>
    <dbReference type="NCBI Taxonomy" id="1392250"/>
    <lineage>
        <taxon>Eukaryota</taxon>
        <taxon>Fungi</taxon>
        <taxon>Dikarya</taxon>
        <taxon>Ascomycota</taxon>
        <taxon>Pezizomycotina</taxon>
        <taxon>Eurotiomycetes</taxon>
        <taxon>Eurotiomycetidae</taxon>
        <taxon>Eurotiales</taxon>
        <taxon>Aspergillaceae</taxon>
        <taxon>Aspergillus</taxon>
        <taxon>Aspergillus subgen. Circumdati</taxon>
    </lineage>
</organism>
<reference evidence="11 12" key="1">
    <citation type="submission" date="2016-12" db="EMBL/GenBank/DDBJ databases">
        <title>The genomes of Aspergillus section Nigri reveals drivers in fungal speciation.</title>
        <authorList>
            <consortium name="DOE Joint Genome Institute"/>
            <person name="Vesth T.C."/>
            <person name="Nybo J."/>
            <person name="Theobald S."/>
            <person name="Brandl J."/>
            <person name="Frisvad J.C."/>
            <person name="Nielsen K.F."/>
            <person name="Lyhne E.K."/>
            <person name="Kogle M.E."/>
            <person name="Kuo A."/>
            <person name="Riley R."/>
            <person name="Clum A."/>
            <person name="Nolan M."/>
            <person name="Lipzen A."/>
            <person name="Salamov A."/>
            <person name="Henrissat B."/>
            <person name="Wiebenga A."/>
            <person name="De Vries R.P."/>
            <person name="Grigoriev I.V."/>
            <person name="Mortensen U.H."/>
            <person name="Andersen M.R."/>
            <person name="Baker S.E."/>
        </authorList>
    </citation>
    <scope>NUCLEOTIDE SEQUENCE [LARGE SCALE GENOMIC DNA]</scope>
    <source>
        <strain evidence="11 12">IBT 23096</strain>
    </source>
</reference>
<evidence type="ECO:0000313" key="11">
    <source>
        <dbReference type="EMBL" id="PLB44887.1"/>
    </source>
</evidence>
<dbReference type="GO" id="GO:0061630">
    <property type="term" value="F:ubiquitin protein ligase activity"/>
    <property type="evidence" value="ECO:0007669"/>
    <property type="project" value="UniProtKB-EC"/>
</dbReference>
<feature type="region of interest" description="Disordered" evidence="9">
    <location>
        <begin position="1"/>
        <end position="40"/>
    </location>
</feature>
<evidence type="ECO:0000256" key="7">
    <source>
        <dbReference type="ARBA" id="ARBA00022786"/>
    </source>
</evidence>
<keyword evidence="4" id="KW-0479">Metal-binding</keyword>
<evidence type="ECO:0000259" key="10">
    <source>
        <dbReference type="PROSITE" id="PS51873"/>
    </source>
</evidence>
<dbReference type="CDD" id="cd20335">
    <property type="entry name" value="BRcat_RBR"/>
    <property type="match status" value="1"/>
</dbReference>
<evidence type="ECO:0000313" key="12">
    <source>
        <dbReference type="Proteomes" id="UP000234275"/>
    </source>
</evidence>
<dbReference type="RefSeq" id="XP_024700189.1">
    <property type="nucleotide sequence ID" value="XM_024844735.1"/>
</dbReference>
<accession>A0A2I2FWA0</accession>
<gene>
    <name evidence="11" type="ORF">P170DRAFT_365954</name>
</gene>
<keyword evidence="8" id="KW-0862">Zinc</keyword>
<dbReference type="EMBL" id="MSFO01000008">
    <property type="protein sequence ID" value="PLB44887.1"/>
    <property type="molecule type" value="Genomic_DNA"/>
</dbReference>
<evidence type="ECO:0000256" key="5">
    <source>
        <dbReference type="ARBA" id="ARBA00022737"/>
    </source>
</evidence>
<dbReference type="InterPro" id="IPR013083">
    <property type="entry name" value="Znf_RING/FYVE/PHD"/>
</dbReference>
<dbReference type="VEuPathDB" id="FungiDB:P170DRAFT_365954"/>
<dbReference type="PROSITE" id="PS51873">
    <property type="entry name" value="TRIAD"/>
    <property type="match status" value="1"/>
</dbReference>
<proteinExistence type="predicted"/>
<dbReference type="PANTHER" id="PTHR11685">
    <property type="entry name" value="RBR FAMILY RING FINGER AND IBR DOMAIN-CONTAINING"/>
    <property type="match status" value="1"/>
</dbReference>
<keyword evidence="5" id="KW-0677">Repeat</keyword>
<keyword evidence="12" id="KW-1185">Reference proteome</keyword>
<comment type="caution">
    <text evidence="11">The sequence shown here is derived from an EMBL/GenBank/DDBJ whole genome shotgun (WGS) entry which is preliminary data.</text>
</comment>
<dbReference type="GO" id="GO:0008270">
    <property type="term" value="F:zinc ion binding"/>
    <property type="evidence" value="ECO:0007669"/>
    <property type="project" value="UniProtKB-KW"/>
</dbReference>
<dbReference type="Gene3D" id="1.20.120.1750">
    <property type="match status" value="1"/>
</dbReference>
<name>A0A2I2FWA0_9EURO</name>
<feature type="domain" description="RING-type" evidence="10">
    <location>
        <begin position="41"/>
        <end position="232"/>
    </location>
</feature>
<evidence type="ECO:0000256" key="2">
    <source>
        <dbReference type="ARBA" id="ARBA00012251"/>
    </source>
</evidence>
<protein>
    <recommendedName>
        <fullName evidence="2">RBR-type E3 ubiquitin transferase</fullName>
        <ecNumber evidence="2">2.3.2.31</ecNumber>
    </recommendedName>
</protein>
<dbReference type="Pfam" id="PF01485">
    <property type="entry name" value="IBR"/>
    <property type="match status" value="1"/>
</dbReference>
<keyword evidence="3" id="KW-0808">Transferase</keyword>
<evidence type="ECO:0000256" key="9">
    <source>
        <dbReference type="SAM" id="MobiDB-lite"/>
    </source>
</evidence>
<dbReference type="STRING" id="1392250.A0A2I2FWA0"/>
<dbReference type="EC" id="2.3.2.31" evidence="2"/>
<evidence type="ECO:0000256" key="8">
    <source>
        <dbReference type="ARBA" id="ARBA00022833"/>
    </source>
</evidence>
<dbReference type="OrthoDB" id="10009520at2759"/>
<dbReference type="Proteomes" id="UP000234275">
    <property type="component" value="Unassembled WGS sequence"/>
</dbReference>
<dbReference type="InterPro" id="IPR044066">
    <property type="entry name" value="TRIAD_supradom"/>
</dbReference>
<dbReference type="InterPro" id="IPR002867">
    <property type="entry name" value="IBR_dom"/>
</dbReference>
<keyword evidence="6" id="KW-0863">Zinc-finger</keyword>